<protein>
    <submittedName>
        <fullName evidence="1">Uncharacterized protein</fullName>
    </submittedName>
</protein>
<accession>A0ABS8S2E0</accession>
<name>A0ABS8S2E0_DATST</name>
<dbReference type="Proteomes" id="UP000823775">
    <property type="component" value="Unassembled WGS sequence"/>
</dbReference>
<organism evidence="1 2">
    <name type="scientific">Datura stramonium</name>
    <name type="common">Jimsonweed</name>
    <name type="synonym">Common thornapple</name>
    <dbReference type="NCBI Taxonomy" id="4076"/>
    <lineage>
        <taxon>Eukaryota</taxon>
        <taxon>Viridiplantae</taxon>
        <taxon>Streptophyta</taxon>
        <taxon>Embryophyta</taxon>
        <taxon>Tracheophyta</taxon>
        <taxon>Spermatophyta</taxon>
        <taxon>Magnoliopsida</taxon>
        <taxon>eudicotyledons</taxon>
        <taxon>Gunneridae</taxon>
        <taxon>Pentapetalae</taxon>
        <taxon>asterids</taxon>
        <taxon>lamiids</taxon>
        <taxon>Solanales</taxon>
        <taxon>Solanaceae</taxon>
        <taxon>Solanoideae</taxon>
        <taxon>Datureae</taxon>
        <taxon>Datura</taxon>
    </lineage>
</organism>
<keyword evidence="2" id="KW-1185">Reference proteome</keyword>
<dbReference type="EMBL" id="JACEIK010000213">
    <property type="protein sequence ID" value="MCD7452516.1"/>
    <property type="molecule type" value="Genomic_DNA"/>
</dbReference>
<proteinExistence type="predicted"/>
<comment type="caution">
    <text evidence="1">The sequence shown here is derived from an EMBL/GenBank/DDBJ whole genome shotgun (WGS) entry which is preliminary data.</text>
</comment>
<evidence type="ECO:0000313" key="2">
    <source>
        <dbReference type="Proteomes" id="UP000823775"/>
    </source>
</evidence>
<evidence type="ECO:0000313" key="1">
    <source>
        <dbReference type="EMBL" id="MCD7452516.1"/>
    </source>
</evidence>
<feature type="non-terminal residue" evidence="1">
    <location>
        <position position="1"/>
    </location>
</feature>
<gene>
    <name evidence="1" type="ORF">HAX54_017203</name>
</gene>
<sequence length="53" mass="6334">LVKEEKPPSLQIMVEEEVVEWGVEEEILEEILKEMFEKYPLEQWRIGRGVSCE</sequence>
<reference evidence="1 2" key="1">
    <citation type="journal article" date="2021" name="BMC Genomics">
        <title>Datura genome reveals duplications of psychoactive alkaloid biosynthetic genes and high mutation rate following tissue culture.</title>
        <authorList>
            <person name="Rajewski A."/>
            <person name="Carter-House D."/>
            <person name="Stajich J."/>
            <person name="Litt A."/>
        </authorList>
    </citation>
    <scope>NUCLEOTIDE SEQUENCE [LARGE SCALE GENOMIC DNA]</scope>
    <source>
        <strain evidence="1">AR-01</strain>
    </source>
</reference>